<feature type="repeat" description="WD" evidence="3">
    <location>
        <begin position="1179"/>
        <end position="1220"/>
    </location>
</feature>
<dbReference type="SMART" id="SM00320">
    <property type="entry name" value="WD40"/>
    <property type="match status" value="14"/>
</dbReference>
<dbReference type="InterPro" id="IPR020472">
    <property type="entry name" value="WD40_PAC1"/>
</dbReference>
<dbReference type="InterPro" id="IPR019775">
    <property type="entry name" value="WD40_repeat_CS"/>
</dbReference>
<accession>A0A2K8K6R3</accession>
<dbReference type="SUPFAM" id="SSF50978">
    <property type="entry name" value="WD40 repeat-like"/>
    <property type="match status" value="2"/>
</dbReference>
<feature type="repeat" description="WD" evidence="3">
    <location>
        <begin position="788"/>
        <end position="827"/>
    </location>
</feature>
<dbReference type="Pfam" id="PF13676">
    <property type="entry name" value="TIR_2"/>
    <property type="match status" value="1"/>
</dbReference>
<dbReference type="RefSeq" id="WP_071480036.1">
    <property type="nucleotide sequence ID" value="NZ_CP024899.1"/>
</dbReference>
<dbReference type="PRINTS" id="PR00319">
    <property type="entry name" value="GPROTEINB"/>
</dbReference>
<dbReference type="InterPro" id="IPR035897">
    <property type="entry name" value="Toll_tir_struct_dom_sf"/>
</dbReference>
<dbReference type="InterPro" id="IPR036322">
    <property type="entry name" value="WD40_repeat_dom_sf"/>
</dbReference>
<dbReference type="STRING" id="441209.GCA_001870665_01000"/>
<feature type="repeat" description="WD" evidence="3">
    <location>
        <begin position="1136"/>
        <end position="1177"/>
    </location>
</feature>
<dbReference type="GO" id="GO:0007165">
    <property type="term" value="P:signal transduction"/>
    <property type="evidence" value="ECO:0007669"/>
    <property type="project" value="InterPro"/>
</dbReference>
<feature type="repeat" description="WD" evidence="3">
    <location>
        <begin position="915"/>
        <end position="956"/>
    </location>
</feature>
<evidence type="ECO:0000256" key="2">
    <source>
        <dbReference type="ARBA" id="ARBA00022737"/>
    </source>
</evidence>
<dbReference type="Pfam" id="PF00400">
    <property type="entry name" value="WD40"/>
    <property type="match status" value="13"/>
</dbReference>
<feature type="repeat" description="WD" evidence="3">
    <location>
        <begin position="745"/>
        <end position="786"/>
    </location>
</feature>
<feature type="repeat" description="WD" evidence="3">
    <location>
        <begin position="1050"/>
        <end position="1091"/>
    </location>
</feature>
<dbReference type="InterPro" id="IPR000157">
    <property type="entry name" value="TIR_dom"/>
</dbReference>
<dbReference type="InterPro" id="IPR001680">
    <property type="entry name" value="WD40_rpt"/>
</dbReference>
<dbReference type="PROSITE" id="PS50104">
    <property type="entry name" value="TIR"/>
    <property type="match status" value="1"/>
</dbReference>
<dbReference type="InterPro" id="IPR015943">
    <property type="entry name" value="WD40/YVTN_repeat-like_dom_sf"/>
</dbReference>
<dbReference type="InterPro" id="IPR001632">
    <property type="entry name" value="WD40_G-protein_beta-like"/>
</dbReference>
<organism evidence="5 6">
    <name type="scientific">Roseinatronobacter bogoriensis subsp. barguzinensis</name>
    <dbReference type="NCBI Taxonomy" id="441209"/>
    <lineage>
        <taxon>Bacteria</taxon>
        <taxon>Pseudomonadati</taxon>
        <taxon>Pseudomonadota</taxon>
        <taxon>Alphaproteobacteria</taxon>
        <taxon>Rhodobacterales</taxon>
        <taxon>Paracoccaceae</taxon>
        <taxon>Roseinatronobacter</taxon>
    </lineage>
</organism>
<evidence type="ECO:0000313" key="5">
    <source>
        <dbReference type="EMBL" id="ATX64616.1"/>
    </source>
</evidence>
<dbReference type="PANTHER" id="PTHR22847:SF637">
    <property type="entry name" value="WD REPEAT DOMAIN 5B"/>
    <property type="match status" value="1"/>
</dbReference>
<feature type="repeat" description="WD" evidence="3">
    <location>
        <begin position="1093"/>
        <end position="1134"/>
    </location>
</feature>
<feature type="domain" description="TIR" evidence="4">
    <location>
        <begin position="2"/>
        <end position="137"/>
    </location>
</feature>
<dbReference type="InterPro" id="IPR049052">
    <property type="entry name" value="nSTAND1"/>
</dbReference>
<reference evidence="5 6" key="1">
    <citation type="submission" date="2017-11" db="EMBL/GenBank/DDBJ databases">
        <title>Revised Sequence and Annotation of the Rhodobaca barguzinensis strain alga05 Genome.</title>
        <authorList>
            <person name="Kopejtka K."/>
            <person name="Tomasch J.M."/>
            <person name="Bunk B."/>
            <person name="Koblizek M."/>
        </authorList>
    </citation>
    <scope>NUCLEOTIDE SEQUENCE [LARGE SCALE GENOMIC DNA]</scope>
    <source>
        <strain evidence="6">alga05</strain>
    </source>
</reference>
<protein>
    <recommendedName>
        <fullName evidence="4">TIR domain-containing protein</fullName>
    </recommendedName>
</protein>
<dbReference type="PRINTS" id="PR00320">
    <property type="entry name" value="GPROTEINBRPT"/>
</dbReference>
<dbReference type="Gene3D" id="3.40.50.10140">
    <property type="entry name" value="Toll/interleukin-1 receptor homology (TIR) domain"/>
    <property type="match status" value="1"/>
</dbReference>
<dbReference type="OrthoDB" id="235631at2"/>
<dbReference type="Pfam" id="PF20703">
    <property type="entry name" value="nSTAND1"/>
    <property type="match status" value="1"/>
</dbReference>
<dbReference type="InterPro" id="IPR027417">
    <property type="entry name" value="P-loop_NTPase"/>
</dbReference>
<feature type="repeat" description="WD" evidence="3">
    <location>
        <begin position="872"/>
        <end position="913"/>
    </location>
</feature>
<dbReference type="Gene3D" id="2.130.10.10">
    <property type="entry name" value="YVTN repeat-like/Quinoprotein amine dehydrogenase"/>
    <property type="match status" value="5"/>
</dbReference>
<evidence type="ECO:0000259" key="4">
    <source>
        <dbReference type="PROSITE" id="PS50104"/>
    </source>
</evidence>
<feature type="repeat" description="WD" evidence="3">
    <location>
        <begin position="1007"/>
        <end position="1048"/>
    </location>
</feature>
<keyword evidence="1 3" id="KW-0853">WD repeat</keyword>
<dbReference type="EMBL" id="CP024899">
    <property type="protein sequence ID" value="ATX64616.1"/>
    <property type="molecule type" value="Genomic_DNA"/>
</dbReference>
<dbReference type="PROSITE" id="PS50082">
    <property type="entry name" value="WD_REPEATS_2"/>
    <property type="match status" value="14"/>
</dbReference>
<feature type="repeat" description="WD" evidence="3">
    <location>
        <begin position="1310"/>
        <end position="1341"/>
    </location>
</feature>
<dbReference type="SUPFAM" id="SSF52200">
    <property type="entry name" value="Toll/Interleukin receptor TIR domain"/>
    <property type="match status" value="1"/>
</dbReference>
<keyword evidence="6" id="KW-1185">Reference proteome</keyword>
<keyword evidence="2" id="KW-0677">Repeat</keyword>
<dbReference type="PROSITE" id="PS50294">
    <property type="entry name" value="WD_REPEATS_REGION"/>
    <property type="match status" value="12"/>
</dbReference>
<feature type="repeat" description="WD" evidence="3">
    <location>
        <begin position="1224"/>
        <end position="1265"/>
    </location>
</feature>
<dbReference type="PANTHER" id="PTHR22847">
    <property type="entry name" value="WD40 REPEAT PROTEIN"/>
    <property type="match status" value="1"/>
</dbReference>
<feature type="repeat" description="WD" evidence="3">
    <location>
        <begin position="1267"/>
        <end position="1308"/>
    </location>
</feature>
<dbReference type="Proteomes" id="UP000228948">
    <property type="component" value="Chromosome"/>
</dbReference>
<dbReference type="SUPFAM" id="SSF69322">
    <property type="entry name" value="Tricorn protease domain 2"/>
    <property type="match status" value="1"/>
</dbReference>
<dbReference type="KEGG" id="rbg:BG454_01175"/>
<dbReference type="PROSITE" id="PS00678">
    <property type="entry name" value="WD_REPEATS_1"/>
    <property type="match status" value="9"/>
</dbReference>
<sequence length="1399" mass="150056">MNSPNIFLSHSGPDKAAAIDLKRRLLASPDAQAAGLKVWLDVEDLDEGKPWQAQLEAAIGAASAFAVIVGSNGICNWVRAETDLALSRAIKDESFRIIPILQDGGSESLTPFVKRYHAIRDPLNDPDALQRLLRAALGLDKDGLPVLTDDPFPGLRSMSEDWADRFFGRRSETDEVLALMRRHRAVTIVADSGAGKSSLAMAGVGHAWRGGALRTDRPHIDDQTIWHVVTMRPADNPIERMRDAIQSAAGQLDRDQAAIASLRQSLTTDPSFALLCGLDPASTHTLLIIDQAEELVTLPPRERRPEFGRLIAALADAMGDRLRILITLRSDHLNLVGAVEGLGPMIRPPEAQFNLKQPADLAEIVRGPLTLAGHREEKEQDTLIGLLRKELSDRPGHLALAQMTLSLAWRDQKIHGGLLGAYAANGGARAALGNEAERIEGVLSPDDTARLMPIFIRLIRLSEIDTGATRRIAAREEFDADQNRLISRLAGERLGKDQDDLGRLVQTSAAHVEIAHEALITQWPRLHEYLIEHAGALRTLSDLMRRAQDWAAAGESAKHLTSLADEERFQALRQAQGAWLAPVERRFLDWSRAEHQRIRDERKAEAKARADTLAKLEAETREKAMVVSQLRAETEAKATALFGREKAIASGKLAIKIGLGVAAVLLSGLLIAGWFAFDWNKQAAQSRVDALALLALSQAETSSVDALKLVLGAWPRDEAGPFPAPSVAFPAISTALANTRPYTLMHGHEGGVVSVAVTTDGSRIVSGGEDGTLRLWDATTGAALGEPLRGHEGVVFAVSPDGSRVISGGEDGTLRLWDVTTGAVLGEPLIGHEDWVRSVQFSPDGSRIVSGGDDYTLRQWDAATGEPLGNPMHGHDGAVFSVAFSSDGSRIVSGGSDARLRMWDATTGDALGEPLLGHQGGVHSVAFSPGGRRIVSGGEDATLRMWDAATGEALGEPLRGHEGWVNSVAFSPDGTRIVSGSGFGVGSNLGEIRQWDAATDVQLGATLRAFEGGVFSVVFSSTGHHIVGGGADGALRLWDATSGTALAEPLVGHEDWVLSVAFSPDGRRIVSGGEDGTLRLWDATTGVALAEPLRGHEARVNSVAFSPEGGRIVSGGEDGTLRLWDAAAGAALGEPLRGHEGSVSSVAFSPDVSRIVSGGQDGTLRLWDATTGIALGEPQRGHEREVRRVAFSPDGTLIASGGWDGAIHIWESDSLQFIRTIHTLRRPRSAFTSIAFSSNGEMIVASDNNGDIRVWETQSGSELTHIVQADGNVVVVAEFSRDDRQIVSAGVNDGLRFWDVATGYPLSLPLRGHTRVINSLAHSPSEEYIVSGSNDNTLRLWRNLPPGNILQVACRYLPHINGRPDTSTDGLAAEIGIEGLTLPEDCDTYDPPLPPEFRR</sequence>
<feature type="repeat" description="WD" evidence="3">
    <location>
        <begin position="958"/>
        <end position="981"/>
    </location>
</feature>
<feature type="repeat" description="WD" evidence="3">
    <location>
        <begin position="829"/>
        <end position="870"/>
    </location>
</feature>
<dbReference type="CDD" id="cd00200">
    <property type="entry name" value="WD40"/>
    <property type="match status" value="3"/>
</dbReference>
<gene>
    <name evidence="5" type="ORF">BG454_01175</name>
</gene>
<evidence type="ECO:0000313" key="6">
    <source>
        <dbReference type="Proteomes" id="UP000228948"/>
    </source>
</evidence>
<evidence type="ECO:0000256" key="1">
    <source>
        <dbReference type="ARBA" id="ARBA00022574"/>
    </source>
</evidence>
<evidence type="ECO:0000256" key="3">
    <source>
        <dbReference type="PROSITE-ProRule" id="PRU00221"/>
    </source>
</evidence>
<dbReference type="Gene3D" id="3.40.50.300">
    <property type="entry name" value="P-loop containing nucleotide triphosphate hydrolases"/>
    <property type="match status" value="1"/>
</dbReference>
<proteinExistence type="predicted"/>
<name>A0A2K8K6R3_9RHOB</name>